<reference evidence="1 2" key="1">
    <citation type="submission" date="2022-06" db="EMBL/GenBank/DDBJ databases">
        <title>Draft genome sequence of type strain Streptomyces rubrisoli DSM 42083.</title>
        <authorList>
            <person name="Duangmal K."/>
            <person name="Klaysubun C."/>
        </authorList>
    </citation>
    <scope>NUCLEOTIDE SEQUENCE [LARGE SCALE GENOMIC DNA]</scope>
    <source>
        <strain evidence="1 2">DSM 42083</strain>
    </source>
</reference>
<dbReference type="Proteomes" id="UP001206206">
    <property type="component" value="Unassembled WGS sequence"/>
</dbReference>
<protein>
    <submittedName>
        <fullName evidence="1">Uncharacterized protein</fullName>
    </submittedName>
</protein>
<name>A0ABT1PKS6_9ACTN</name>
<keyword evidence="2" id="KW-1185">Reference proteome</keyword>
<dbReference type="RefSeq" id="WP_255931519.1">
    <property type="nucleotide sequence ID" value="NZ_JANFNH010000041.1"/>
</dbReference>
<comment type="caution">
    <text evidence="1">The sequence shown here is derived from an EMBL/GenBank/DDBJ whole genome shotgun (WGS) entry which is preliminary data.</text>
</comment>
<dbReference type="EMBL" id="JANFNH010000041">
    <property type="protein sequence ID" value="MCQ4045391.1"/>
    <property type="molecule type" value="Genomic_DNA"/>
</dbReference>
<evidence type="ECO:0000313" key="2">
    <source>
        <dbReference type="Proteomes" id="UP001206206"/>
    </source>
</evidence>
<evidence type="ECO:0000313" key="1">
    <source>
        <dbReference type="EMBL" id="MCQ4045391.1"/>
    </source>
</evidence>
<gene>
    <name evidence="1" type="ORF">NON19_26005</name>
</gene>
<organism evidence="1 2">
    <name type="scientific">Streptantibioticus rubrisoli</name>
    <dbReference type="NCBI Taxonomy" id="1387313"/>
    <lineage>
        <taxon>Bacteria</taxon>
        <taxon>Bacillati</taxon>
        <taxon>Actinomycetota</taxon>
        <taxon>Actinomycetes</taxon>
        <taxon>Kitasatosporales</taxon>
        <taxon>Streptomycetaceae</taxon>
        <taxon>Streptantibioticus</taxon>
    </lineage>
</organism>
<sequence length="61" mass="6525">MHAFEFASALTLGMEGLPVRNRPALEAAGFTGRDLWRYVHRGLDGPLPTTTYPVATIGGAP</sequence>
<proteinExistence type="predicted"/>
<accession>A0ABT1PKS6</accession>